<name>A0AAE1H9T9_9NEOP</name>
<reference evidence="2" key="2">
    <citation type="journal article" date="2023" name="BMC Genomics">
        <title>Pest status, molecular evolution, and epigenetic factors derived from the genome assembly of Frankliniella fusca, a thysanopteran phytovirus vector.</title>
        <authorList>
            <person name="Catto M.A."/>
            <person name="Labadie P.E."/>
            <person name="Jacobson A.L."/>
            <person name="Kennedy G.G."/>
            <person name="Srinivasan R."/>
            <person name="Hunt B.G."/>
        </authorList>
    </citation>
    <scope>NUCLEOTIDE SEQUENCE</scope>
    <source>
        <strain evidence="2">PL_HMW_Pooled</strain>
    </source>
</reference>
<dbReference type="AlphaFoldDB" id="A0AAE1H9T9"/>
<reference evidence="2" key="1">
    <citation type="submission" date="2021-07" db="EMBL/GenBank/DDBJ databases">
        <authorList>
            <person name="Catto M.A."/>
            <person name="Jacobson A."/>
            <person name="Kennedy G."/>
            <person name="Labadie P."/>
            <person name="Hunt B.G."/>
            <person name="Srinivasan R."/>
        </authorList>
    </citation>
    <scope>NUCLEOTIDE SEQUENCE</scope>
    <source>
        <strain evidence="2">PL_HMW_Pooled</strain>
        <tissue evidence="2">Head</tissue>
    </source>
</reference>
<comment type="caution">
    <text evidence="2">The sequence shown here is derived from an EMBL/GenBank/DDBJ whole genome shotgun (WGS) entry which is preliminary data.</text>
</comment>
<evidence type="ECO:0000313" key="3">
    <source>
        <dbReference type="Proteomes" id="UP001219518"/>
    </source>
</evidence>
<evidence type="ECO:0000256" key="1">
    <source>
        <dbReference type="SAM" id="MobiDB-lite"/>
    </source>
</evidence>
<gene>
    <name evidence="2" type="ORF">KUF71_007002</name>
</gene>
<proteinExistence type="predicted"/>
<evidence type="ECO:0000313" key="2">
    <source>
        <dbReference type="EMBL" id="KAK3917492.1"/>
    </source>
</evidence>
<keyword evidence="3" id="KW-1185">Reference proteome</keyword>
<dbReference type="Proteomes" id="UP001219518">
    <property type="component" value="Unassembled WGS sequence"/>
</dbReference>
<dbReference type="EMBL" id="JAHWGI010000731">
    <property type="protein sequence ID" value="KAK3917492.1"/>
    <property type="molecule type" value="Genomic_DNA"/>
</dbReference>
<accession>A0AAE1H9T9</accession>
<protein>
    <submittedName>
        <fullName evidence="2">3-hydroxy-3-methylglutaryl coenzyme A reductase 1</fullName>
    </submittedName>
</protein>
<feature type="region of interest" description="Disordered" evidence="1">
    <location>
        <begin position="1"/>
        <end position="21"/>
    </location>
</feature>
<organism evidence="2 3">
    <name type="scientific">Frankliniella fusca</name>
    <dbReference type="NCBI Taxonomy" id="407009"/>
    <lineage>
        <taxon>Eukaryota</taxon>
        <taxon>Metazoa</taxon>
        <taxon>Ecdysozoa</taxon>
        <taxon>Arthropoda</taxon>
        <taxon>Hexapoda</taxon>
        <taxon>Insecta</taxon>
        <taxon>Pterygota</taxon>
        <taxon>Neoptera</taxon>
        <taxon>Paraneoptera</taxon>
        <taxon>Thysanoptera</taxon>
        <taxon>Terebrantia</taxon>
        <taxon>Thripoidea</taxon>
        <taxon>Thripidae</taxon>
        <taxon>Frankliniella</taxon>
    </lineage>
</organism>
<sequence>MDNNEDKTNSKKNPNRVSPYKKVQNRNANYFGYVSTASLDQNKAYLMSKLIHTSHSRYGEGELVFLSGKNQQWKTQVPTKYLSTMSNEEIEEIRKDVESGKNPHYIFRNKMADGSFRVDLIERDSVQIPNIEYLHKTWTDVPELPTPTDETDEEQSDSGESAAATLHESKWLEVKVSPSIYFIFNCNNFDYFLVINFNSNADNISFVIM</sequence>
<feature type="region of interest" description="Disordered" evidence="1">
    <location>
        <begin position="141"/>
        <end position="162"/>
    </location>
</feature>